<reference evidence="2" key="1">
    <citation type="submission" date="2014-07" db="EMBL/GenBank/DDBJ databases">
        <authorList>
            <person name="Hornung V.Bastian."/>
        </authorList>
    </citation>
    <scope>NUCLEOTIDE SEQUENCE</scope>
    <source>
        <strain evidence="2">PCE-S</strain>
    </source>
</reference>
<dbReference type="InterPro" id="IPR008681">
    <property type="entry name" value="Neg-reg_MecA"/>
</dbReference>
<dbReference type="Gene3D" id="3.30.70.1950">
    <property type="match status" value="1"/>
</dbReference>
<proteinExistence type="inferred from homology"/>
<evidence type="ECO:0000256" key="1">
    <source>
        <dbReference type="ARBA" id="ARBA00005397"/>
    </source>
</evidence>
<dbReference type="PIRSF" id="PIRSF029008">
    <property type="entry name" value="MecA"/>
    <property type="match status" value="1"/>
</dbReference>
<dbReference type="PANTHER" id="PTHR39161:SF2">
    <property type="entry name" value="ADAPTER PROTEIN MECA 2"/>
    <property type="match status" value="1"/>
</dbReference>
<dbReference type="PATRIC" id="fig|49338.4.peg.3428"/>
<protein>
    <submittedName>
        <fullName evidence="2">Negative regulator of genetic competence</fullName>
    </submittedName>
</protein>
<dbReference type="RefSeq" id="WP_005816167.1">
    <property type="nucleotide sequence ID" value="NZ_CABKQQ010000060.1"/>
</dbReference>
<name>A0A098B5C1_DESHA</name>
<sequence length="193" mass="22651">MRIQKVNENTIRIFISFAELADRDITMADLFQRSQRSEQLFWELISQAREEVEFNLDQPFWIQATASSNEEFVITVIKQEDTTEVITKEKESKRPSRSKVMEWVYAFADIEDVLAVVKRIPDFSRVRSSLFEFDGEYYLVVSHLGTGKKKQVAEALFDEYGELVDVAKLFLEEHGRVILKERALQTLKTHFKF</sequence>
<dbReference type="PANTHER" id="PTHR39161">
    <property type="entry name" value="ADAPTER PROTEIN MECA"/>
    <property type="match status" value="1"/>
</dbReference>
<dbReference type="InterPro" id="IPR038471">
    <property type="entry name" value="MecA_C_sf"/>
</dbReference>
<gene>
    <name evidence="2" type="ORF">DPCES_3179</name>
</gene>
<dbReference type="EMBL" id="LK996017">
    <property type="protein sequence ID" value="CDX03066.1"/>
    <property type="molecule type" value="Genomic_DNA"/>
</dbReference>
<comment type="similarity">
    <text evidence="1">Belongs to the MecA family.</text>
</comment>
<dbReference type="Pfam" id="PF05389">
    <property type="entry name" value="MecA"/>
    <property type="match status" value="1"/>
</dbReference>
<organism evidence="2">
    <name type="scientific">Desulfitobacterium hafniense</name>
    <name type="common">Desulfitobacterium frappieri</name>
    <dbReference type="NCBI Taxonomy" id="49338"/>
    <lineage>
        <taxon>Bacteria</taxon>
        <taxon>Bacillati</taxon>
        <taxon>Bacillota</taxon>
        <taxon>Clostridia</taxon>
        <taxon>Eubacteriales</taxon>
        <taxon>Desulfitobacteriaceae</taxon>
        <taxon>Desulfitobacterium</taxon>
    </lineage>
</organism>
<dbReference type="AlphaFoldDB" id="A0A098B5C1"/>
<accession>A0A098B5C1</accession>
<evidence type="ECO:0000313" key="2">
    <source>
        <dbReference type="EMBL" id="CDX03066.1"/>
    </source>
</evidence>